<dbReference type="InterPro" id="IPR021134">
    <property type="entry name" value="Bestrophin-like"/>
</dbReference>
<dbReference type="Proteomes" id="UP000887013">
    <property type="component" value="Unassembled WGS sequence"/>
</dbReference>
<feature type="compositionally biased region" description="Basic and acidic residues" evidence="6">
    <location>
        <begin position="550"/>
        <end position="560"/>
    </location>
</feature>
<evidence type="ECO:0000256" key="5">
    <source>
        <dbReference type="ARBA" id="ARBA00034769"/>
    </source>
</evidence>
<keyword evidence="8" id="KW-1185">Reference proteome</keyword>
<dbReference type="EMBL" id="BMAW01061953">
    <property type="protein sequence ID" value="GFT33675.1"/>
    <property type="molecule type" value="Genomic_DNA"/>
</dbReference>
<dbReference type="PANTHER" id="PTHR10736">
    <property type="entry name" value="BESTROPHIN"/>
    <property type="match status" value="1"/>
</dbReference>
<keyword evidence="3" id="KW-1133">Transmembrane helix</keyword>
<evidence type="ECO:0000256" key="2">
    <source>
        <dbReference type="ARBA" id="ARBA00022692"/>
    </source>
</evidence>
<gene>
    <name evidence="7" type="primary">BEST1</name>
    <name evidence="7" type="ORF">NPIL_552831</name>
</gene>
<sequence>MNIVAMYIPGLDESSRVVRRTLMRYLNLSLVLVLRSISMAVKRRFPTKEHLIEAGFMTKTELEMFQSVPSTEFNTFWIPCTWFINVLREARLECRITDSNVAEQLINPFGDDDEDFELNWIIDRHMKVSYLGVDTLNGTPPPLVKDTYYDELDVKIPYTEASKSYKKKTYRGSVAYMQVPMEQQGMVLPDMSEEEDDGETVSETMGIRRPSMYSLFQARGSNCKGVSPAASFTNLDNRSIASIDSEWKRSLPDLSTIGTKNASGTLGFDEASPRYIDMDTAEDDEIILQEVIVEKNNIKAPTVARSDSLQIPGTSTGHRKEPVSKFSLLRGLSPKIAPKFPREKLKSMFRKRKLSSALPFHRLKGVRFSKDTKDDDESENESLLNVSDQEPLEVSITLSSPELTEAEKESGTHPYYFTQQTITSAKQLVTERAFTIRQASITRSESEEEKISKGLKISKQLPRSNSLPIIQSTDSIIPYIHDPIITSSLKKITKVEQKKKPKGKNRRRRKSPPLKPYSNDTPEHADDMEFASDTDSLSRRNTLPQITLTRCDRQASEHLDLAISPPASNHSSSQSSDSGMQESATHAPSGTKDKRTHKPSQEKILPTDKGPALDKAPDLHSKSASTQHRKMKDSPTSKEETKKHERTGTSQELTETSTPVSSSDNKVSPNNISSEATKLHSKSQKRPSYLKLQITADSNLDSTDEGTKKSPSGAPHSPICKTRSEPLAALTHKTVKSPEVHSIPPLESASFKDAIPKKTQPQRKSPPPPNRRSPSPVRPETLRFLTKRGSVPSKKIAGISLAPTKPKSPPLSPTTDIPSPSKRERSPSFPKPSAKLTTTSPSPKQSPTTESPVTPSEVPKVKADIFAPDVSKDQEKSSHPPDAPKRHRPHSSSKEKK</sequence>
<feature type="compositionally biased region" description="Polar residues" evidence="6">
    <location>
        <begin position="533"/>
        <end position="548"/>
    </location>
</feature>
<feature type="compositionally biased region" description="Basic and acidic residues" evidence="6">
    <location>
        <begin position="611"/>
        <end position="621"/>
    </location>
</feature>
<keyword evidence="4" id="KW-0472">Membrane</keyword>
<dbReference type="InterPro" id="IPR000615">
    <property type="entry name" value="Bestrophin"/>
</dbReference>
<feature type="compositionally biased region" description="Low complexity" evidence="6">
    <location>
        <begin position="837"/>
        <end position="852"/>
    </location>
</feature>
<evidence type="ECO:0000256" key="6">
    <source>
        <dbReference type="SAM" id="MobiDB-lite"/>
    </source>
</evidence>
<accession>A0A8X6NVF2</accession>
<dbReference type="PANTHER" id="PTHR10736:SF0">
    <property type="entry name" value="BESTROPHIN HOMOLOG"/>
    <property type="match status" value="1"/>
</dbReference>
<feature type="compositionally biased region" description="Basic and acidic residues" evidence="6">
    <location>
        <begin position="870"/>
        <end position="884"/>
    </location>
</feature>
<feature type="compositionally biased region" description="Low complexity" evidence="6">
    <location>
        <begin position="564"/>
        <end position="583"/>
    </location>
</feature>
<feature type="compositionally biased region" description="Basic residues" evidence="6">
    <location>
        <begin position="499"/>
        <end position="512"/>
    </location>
</feature>
<organism evidence="7 8">
    <name type="scientific">Nephila pilipes</name>
    <name type="common">Giant wood spider</name>
    <name type="synonym">Nephila maculata</name>
    <dbReference type="NCBI Taxonomy" id="299642"/>
    <lineage>
        <taxon>Eukaryota</taxon>
        <taxon>Metazoa</taxon>
        <taxon>Ecdysozoa</taxon>
        <taxon>Arthropoda</taxon>
        <taxon>Chelicerata</taxon>
        <taxon>Arachnida</taxon>
        <taxon>Araneae</taxon>
        <taxon>Araneomorphae</taxon>
        <taxon>Entelegynae</taxon>
        <taxon>Araneoidea</taxon>
        <taxon>Nephilidae</taxon>
        <taxon>Nephila</taxon>
    </lineage>
</organism>
<name>A0A8X6NVF2_NEPPI</name>
<dbReference type="GO" id="GO:0016020">
    <property type="term" value="C:membrane"/>
    <property type="evidence" value="ECO:0007669"/>
    <property type="project" value="UniProtKB-SubCell"/>
</dbReference>
<comment type="similarity">
    <text evidence="5">Belongs to the anion channel-forming bestrophin (TC 1.A.46) family. Calcium-sensitive chloride channel subfamily.</text>
</comment>
<evidence type="ECO:0000256" key="1">
    <source>
        <dbReference type="ARBA" id="ARBA00004370"/>
    </source>
</evidence>
<evidence type="ECO:0000313" key="7">
    <source>
        <dbReference type="EMBL" id="GFT33675.1"/>
    </source>
</evidence>
<keyword evidence="2" id="KW-0812">Transmembrane</keyword>
<dbReference type="Pfam" id="PF01062">
    <property type="entry name" value="Bestrophin"/>
    <property type="match status" value="2"/>
</dbReference>
<proteinExistence type="inferred from homology"/>
<dbReference type="GO" id="GO:0005254">
    <property type="term" value="F:chloride channel activity"/>
    <property type="evidence" value="ECO:0007669"/>
    <property type="project" value="InterPro"/>
</dbReference>
<feature type="compositionally biased region" description="Polar residues" evidence="6">
    <location>
        <begin position="648"/>
        <end position="676"/>
    </location>
</feature>
<comment type="subcellular location">
    <subcellularLocation>
        <location evidence="1">Membrane</location>
    </subcellularLocation>
</comment>
<comment type="caution">
    <text evidence="7">The sequence shown here is derived from an EMBL/GenBank/DDBJ whole genome shotgun (WGS) entry which is preliminary data.</text>
</comment>
<feature type="compositionally biased region" description="Basic and acidic residues" evidence="6">
    <location>
        <begin position="632"/>
        <end position="647"/>
    </location>
</feature>
<reference evidence="7" key="1">
    <citation type="submission" date="2020-08" db="EMBL/GenBank/DDBJ databases">
        <title>Multicomponent nature underlies the extraordinary mechanical properties of spider dragline silk.</title>
        <authorList>
            <person name="Kono N."/>
            <person name="Nakamura H."/>
            <person name="Mori M."/>
            <person name="Yoshida Y."/>
            <person name="Ohtoshi R."/>
            <person name="Malay A.D."/>
            <person name="Moran D.A.P."/>
            <person name="Tomita M."/>
            <person name="Numata K."/>
            <person name="Arakawa K."/>
        </authorList>
    </citation>
    <scope>NUCLEOTIDE SEQUENCE</scope>
</reference>
<dbReference type="OrthoDB" id="201595at2759"/>
<evidence type="ECO:0000256" key="3">
    <source>
        <dbReference type="ARBA" id="ARBA00022989"/>
    </source>
</evidence>
<evidence type="ECO:0000313" key="8">
    <source>
        <dbReference type="Proteomes" id="UP000887013"/>
    </source>
</evidence>
<protein>
    <submittedName>
        <fullName evidence="7">Bestrophin-1</fullName>
    </submittedName>
</protein>
<feature type="region of interest" description="Disordered" evidence="6">
    <location>
        <begin position="492"/>
        <end position="897"/>
    </location>
</feature>
<dbReference type="AlphaFoldDB" id="A0A8X6NVF2"/>
<evidence type="ECO:0000256" key="4">
    <source>
        <dbReference type="ARBA" id="ARBA00023136"/>
    </source>
</evidence>